<name>A0A174ULS9_FLAPL</name>
<dbReference type="Proteomes" id="UP000095746">
    <property type="component" value="Unassembled WGS sequence"/>
</dbReference>
<sequence length="86" mass="9185">MVRKAPLRLVSMTASKSSSLSIMARLSRVMPALLTRMSREPSSFTAVSMRVFTAAGSATLPWTARVWTPRASSSFRVASAAAVLPA</sequence>
<dbReference type="EMBL" id="CYZT01000770">
    <property type="protein sequence ID" value="CUQ20750.1"/>
    <property type="molecule type" value="Genomic_DNA"/>
</dbReference>
<accession>A0A174ULS9</accession>
<reference evidence="1 2" key="1">
    <citation type="submission" date="2015-09" db="EMBL/GenBank/DDBJ databases">
        <authorList>
            <consortium name="Pathogen Informatics"/>
        </authorList>
    </citation>
    <scope>NUCLEOTIDE SEQUENCE [LARGE SCALE GENOMIC DNA]</scope>
    <source>
        <strain evidence="1 2">2789STDY5608854</strain>
    </source>
</reference>
<gene>
    <name evidence="1" type="ORF">ERS852411_04105</name>
</gene>
<dbReference type="AlphaFoldDB" id="A0A174ULS9"/>
<organism evidence="1 2">
    <name type="scientific">Flavonifractor plautii</name>
    <name type="common">Fusobacterium plautii</name>
    <dbReference type="NCBI Taxonomy" id="292800"/>
    <lineage>
        <taxon>Bacteria</taxon>
        <taxon>Bacillati</taxon>
        <taxon>Bacillota</taxon>
        <taxon>Clostridia</taxon>
        <taxon>Eubacteriales</taxon>
        <taxon>Oscillospiraceae</taxon>
        <taxon>Flavonifractor</taxon>
    </lineage>
</organism>
<evidence type="ECO:0000313" key="1">
    <source>
        <dbReference type="EMBL" id="CUQ20750.1"/>
    </source>
</evidence>
<evidence type="ECO:0000313" key="2">
    <source>
        <dbReference type="Proteomes" id="UP000095746"/>
    </source>
</evidence>
<proteinExistence type="predicted"/>
<protein>
    <submittedName>
        <fullName evidence="1">Uncharacterized protein</fullName>
    </submittedName>
</protein>